<dbReference type="EMBL" id="JALJOR010000002">
    <property type="protein sequence ID" value="KAK9823832.1"/>
    <property type="molecule type" value="Genomic_DNA"/>
</dbReference>
<accession>A0AAW1QRY0</accession>
<dbReference type="Proteomes" id="UP001489004">
    <property type="component" value="Unassembled WGS sequence"/>
</dbReference>
<evidence type="ECO:0008006" key="4">
    <source>
        <dbReference type="Google" id="ProtNLM"/>
    </source>
</evidence>
<evidence type="ECO:0000313" key="2">
    <source>
        <dbReference type="EMBL" id="KAK9823832.1"/>
    </source>
</evidence>
<feature type="region of interest" description="Disordered" evidence="1">
    <location>
        <begin position="1"/>
        <end position="45"/>
    </location>
</feature>
<keyword evidence="3" id="KW-1185">Reference proteome</keyword>
<dbReference type="GO" id="GO:0003887">
    <property type="term" value="F:DNA-directed DNA polymerase activity"/>
    <property type="evidence" value="ECO:0007669"/>
    <property type="project" value="TreeGrafter"/>
</dbReference>
<dbReference type="AlphaFoldDB" id="A0AAW1QRY0"/>
<dbReference type="GO" id="GO:0006261">
    <property type="term" value="P:DNA-templated DNA replication"/>
    <property type="evidence" value="ECO:0007669"/>
    <property type="project" value="TreeGrafter"/>
</dbReference>
<evidence type="ECO:0000313" key="3">
    <source>
        <dbReference type="Proteomes" id="UP001489004"/>
    </source>
</evidence>
<dbReference type="GO" id="GO:0043625">
    <property type="term" value="C:delta DNA polymerase complex"/>
    <property type="evidence" value="ECO:0007669"/>
    <property type="project" value="TreeGrafter"/>
</dbReference>
<dbReference type="PANTHER" id="PTHR14303:SF0">
    <property type="entry name" value="DNA POLYMERASE DELTA SUBUNIT 4"/>
    <property type="match status" value="1"/>
</dbReference>
<dbReference type="InterPro" id="IPR007218">
    <property type="entry name" value="DNA_pol_delta_4"/>
</dbReference>
<dbReference type="GO" id="GO:0000731">
    <property type="term" value="P:DNA synthesis involved in DNA repair"/>
    <property type="evidence" value="ECO:0007669"/>
    <property type="project" value="InterPro"/>
</dbReference>
<organism evidence="2 3">
    <name type="scientific">[Myrmecia] bisecta</name>
    <dbReference type="NCBI Taxonomy" id="41462"/>
    <lineage>
        <taxon>Eukaryota</taxon>
        <taxon>Viridiplantae</taxon>
        <taxon>Chlorophyta</taxon>
        <taxon>core chlorophytes</taxon>
        <taxon>Trebouxiophyceae</taxon>
        <taxon>Trebouxiales</taxon>
        <taxon>Trebouxiaceae</taxon>
        <taxon>Myrmecia</taxon>
    </lineage>
</organism>
<dbReference type="PANTHER" id="PTHR14303">
    <property type="entry name" value="DNA POLYMERASE DELTA SUBUNIT 4"/>
    <property type="match status" value="1"/>
</dbReference>
<protein>
    <recommendedName>
        <fullName evidence="4">DNA polymerase delta subunit 4</fullName>
    </recommendedName>
</protein>
<reference evidence="2 3" key="1">
    <citation type="journal article" date="2024" name="Nat. Commun.">
        <title>Phylogenomics reveals the evolutionary origins of lichenization in chlorophyte algae.</title>
        <authorList>
            <person name="Puginier C."/>
            <person name="Libourel C."/>
            <person name="Otte J."/>
            <person name="Skaloud P."/>
            <person name="Haon M."/>
            <person name="Grisel S."/>
            <person name="Petersen M."/>
            <person name="Berrin J.G."/>
            <person name="Delaux P.M."/>
            <person name="Dal Grande F."/>
            <person name="Keller J."/>
        </authorList>
    </citation>
    <scope>NUCLEOTIDE SEQUENCE [LARGE SCALE GENOMIC DNA]</scope>
    <source>
        <strain evidence="2 3">SAG 2043</strain>
    </source>
</reference>
<dbReference type="Pfam" id="PF04081">
    <property type="entry name" value="DNA_pol_delta_4"/>
    <property type="match status" value="1"/>
</dbReference>
<proteinExistence type="predicted"/>
<sequence length="108" mass="11956">MMSGTKLSSAYRQTKTPATAAHPKTRGKTAAQPGPAQAAVQEATDPQEELLRNFDLNMAYGPVTGLTRLERWERAVKLGKNPPPEVRDILQEVAKHDPRHQCLWAGRI</sequence>
<evidence type="ECO:0000256" key="1">
    <source>
        <dbReference type="SAM" id="MobiDB-lite"/>
    </source>
</evidence>
<feature type="compositionally biased region" description="Polar residues" evidence="1">
    <location>
        <begin position="1"/>
        <end position="13"/>
    </location>
</feature>
<name>A0AAW1QRY0_9CHLO</name>
<feature type="compositionally biased region" description="Low complexity" evidence="1">
    <location>
        <begin position="30"/>
        <end position="43"/>
    </location>
</feature>
<comment type="caution">
    <text evidence="2">The sequence shown here is derived from an EMBL/GenBank/DDBJ whole genome shotgun (WGS) entry which is preliminary data.</text>
</comment>
<gene>
    <name evidence="2" type="ORF">WJX72_005810</name>
</gene>